<dbReference type="PANTHER" id="PTHR42923:SF46">
    <property type="entry name" value="AMINE OXIDASE"/>
    <property type="match status" value="1"/>
</dbReference>
<evidence type="ECO:0000256" key="1">
    <source>
        <dbReference type="SAM" id="Phobius"/>
    </source>
</evidence>
<sequence length="566" mass="64013">MKQKKKVSFVAVFGCGISGLAAAHELAEKGLNVRVYEKLLEPGGVARSYRPDSESVPSEYSWRGYGPFYFNAFDLMKRIPTMDGKTVYDNLSRPIHFIFTKNKGSFEGELSWKDKVALGIIVSKVAAAGVKRTAHYASINAADYMKPRMSDRGWKQFIHMFGPWVGIDPQRASLFHVIFFIVVHYFPNSQPPYWHHDKDGKWKVDTLDWSVFNKPTSDAWFDPWVKHLENMGVKFYFGHGLYSIQLDRNSNRISSVVVSTGTGNQSIVKADNYVMAISPFGMRDVLKESISSIKRPHSLIKMADQFSNLTQDGPHIQVSFRIGFDTQFSWADKQEPVILSDSEFNITMYSQDDLWDNNVYLGPGIKSLWSGTACVSYVPGSLFGKAVVDLTKDQFKQEILCQLSKDVGFNDMLREKMGKSFSRLLPNMIHFDIWKNWRFTDGIGKPKPISIIEPKYVDSTNTRPHQPHTATPISNMWMAGGHTRTSTDIWSMEAAAEAGRRAADMITGGNSTIVQDKGVVLKSLGIVDDMLYTMGMPNVVDVVLLLIIILIIILIIYVLRRRKNKK</sequence>
<dbReference type="EMBL" id="MK500328">
    <property type="protein sequence ID" value="QBK86019.1"/>
    <property type="molecule type" value="Genomic_DNA"/>
</dbReference>
<dbReference type="PRINTS" id="PR00419">
    <property type="entry name" value="ADXRDTASE"/>
</dbReference>
<dbReference type="InterPro" id="IPR036188">
    <property type="entry name" value="FAD/NAD-bd_sf"/>
</dbReference>
<protein>
    <submittedName>
        <fullName evidence="3">Flavin-containing amine oxidase</fullName>
    </submittedName>
</protein>
<dbReference type="InterPro" id="IPR002937">
    <property type="entry name" value="Amino_oxidase"/>
</dbReference>
<organism evidence="3">
    <name type="scientific">Marseillevirus LCMAC101</name>
    <dbReference type="NCBI Taxonomy" id="2506602"/>
    <lineage>
        <taxon>Viruses</taxon>
        <taxon>Varidnaviria</taxon>
        <taxon>Bamfordvirae</taxon>
        <taxon>Nucleocytoviricota</taxon>
        <taxon>Megaviricetes</taxon>
        <taxon>Pimascovirales</taxon>
        <taxon>Pimascovirales incertae sedis</taxon>
        <taxon>Marseilleviridae</taxon>
    </lineage>
</organism>
<reference evidence="3" key="1">
    <citation type="journal article" date="2019" name="MBio">
        <title>Virus Genomes from Deep Sea Sediments Expand the Ocean Megavirome and Support Independent Origins of Viral Gigantism.</title>
        <authorList>
            <person name="Backstrom D."/>
            <person name="Yutin N."/>
            <person name="Jorgensen S.L."/>
            <person name="Dharamshi J."/>
            <person name="Homa F."/>
            <person name="Zaremba-Niedwiedzka K."/>
            <person name="Spang A."/>
            <person name="Wolf Y.I."/>
            <person name="Koonin E.V."/>
            <person name="Ettema T.J."/>
        </authorList>
    </citation>
    <scope>NUCLEOTIDE SEQUENCE</scope>
</reference>
<dbReference type="Pfam" id="PF01593">
    <property type="entry name" value="Amino_oxidase"/>
    <property type="match status" value="1"/>
</dbReference>
<feature type="transmembrane region" description="Helical" evidence="1">
    <location>
        <begin position="539"/>
        <end position="559"/>
    </location>
</feature>
<dbReference type="PANTHER" id="PTHR42923">
    <property type="entry name" value="PROTOPORPHYRINOGEN OXIDASE"/>
    <property type="match status" value="1"/>
</dbReference>
<accession>A0A481YSI9</accession>
<feature type="domain" description="Amine oxidase" evidence="2">
    <location>
        <begin position="231"/>
        <end position="506"/>
    </location>
</feature>
<keyword evidence="1" id="KW-0472">Membrane</keyword>
<dbReference type="Pfam" id="PF13450">
    <property type="entry name" value="NAD_binding_8"/>
    <property type="match status" value="1"/>
</dbReference>
<keyword evidence="1" id="KW-0812">Transmembrane</keyword>
<name>A0A481YSI9_9VIRU</name>
<gene>
    <name evidence="3" type="ORF">LCMAC101_06140</name>
</gene>
<evidence type="ECO:0000259" key="2">
    <source>
        <dbReference type="Pfam" id="PF01593"/>
    </source>
</evidence>
<dbReference type="SUPFAM" id="SSF51905">
    <property type="entry name" value="FAD/NAD(P)-binding domain"/>
    <property type="match status" value="1"/>
</dbReference>
<dbReference type="Gene3D" id="3.50.50.60">
    <property type="entry name" value="FAD/NAD(P)-binding domain"/>
    <property type="match status" value="1"/>
</dbReference>
<dbReference type="InterPro" id="IPR050464">
    <property type="entry name" value="Zeta_carotene_desat/Oxidored"/>
</dbReference>
<evidence type="ECO:0000313" key="3">
    <source>
        <dbReference type="EMBL" id="QBK86019.1"/>
    </source>
</evidence>
<proteinExistence type="predicted"/>
<keyword evidence="1" id="KW-1133">Transmembrane helix</keyword>
<dbReference type="GO" id="GO:0016491">
    <property type="term" value="F:oxidoreductase activity"/>
    <property type="evidence" value="ECO:0007669"/>
    <property type="project" value="InterPro"/>
</dbReference>